<keyword evidence="3" id="KW-1185">Reference proteome</keyword>
<dbReference type="Pfam" id="PF00501">
    <property type="entry name" value="AMP-binding"/>
    <property type="match status" value="1"/>
</dbReference>
<dbReference type="RefSeq" id="WP_173560022.1">
    <property type="nucleotide sequence ID" value="NZ_JAPIUZ010000001.1"/>
</dbReference>
<name>A0ABT3QC54_9PROT</name>
<evidence type="ECO:0000313" key="3">
    <source>
        <dbReference type="Proteomes" id="UP001301152"/>
    </source>
</evidence>
<dbReference type="InterPro" id="IPR000873">
    <property type="entry name" value="AMP-dep_synth/lig_dom"/>
</dbReference>
<dbReference type="PANTHER" id="PTHR43201:SF32">
    <property type="entry name" value="2-SUCCINYLBENZOATE--COA LIGASE, CHLOROPLASTIC_PEROXISOMAL"/>
    <property type="match status" value="1"/>
</dbReference>
<dbReference type="Gene3D" id="3.30.300.30">
    <property type="match status" value="1"/>
</dbReference>
<dbReference type="InterPro" id="IPR042099">
    <property type="entry name" value="ANL_N_sf"/>
</dbReference>
<protein>
    <submittedName>
        <fullName evidence="2">AMP-binding protein</fullName>
    </submittedName>
</protein>
<sequence length="486" mass="54169">MLVDIIHDKLKNTSGEIIFRDISREWSYGEFHQNIVHVAHALGKIKEAGCALVGVKCASQYNHLVIIFALDMLGVASVSLPEGFGSMFRSYVELTKPDLILTDDSYEGDIPSVKFSGLSFPSTLHMETIASDERSPDEICRVSVAAGTDVTARKIYIDATNFHQNIHRLIQSVNEMRSADKYDVFCFLGIDLLSGFQIRLAAILSGGCLNFFNRSNIHYLFRRERPSVFILSPLHLEILVSALPPLSRPDDTVEIIVIGGALPPELEKKTRAGLSTRIHVIYGTEETGAVAVRSVRDGLAPESAGFIVPWMTVEAVDQDNKKIKEGNVAGLLRIQGDTLNKGYLEEYFSDRFVGGWFYPGDIGRIYNQKELFIVSRADNLISFGGDKFSVARLDEVCKAYPGIQDGCIFAVPDASGVHMPYVAIICHEQIDISELSRKMHDIYENMPTLTVIWVDQIPLDDAGNPDRVLLTEMVLNERKQRSARMH</sequence>
<feature type="domain" description="AMP-dependent synthetase/ligase" evidence="1">
    <location>
        <begin position="12"/>
        <end position="344"/>
    </location>
</feature>
<proteinExistence type="predicted"/>
<evidence type="ECO:0000313" key="2">
    <source>
        <dbReference type="EMBL" id="MCX2562849.1"/>
    </source>
</evidence>
<evidence type="ECO:0000259" key="1">
    <source>
        <dbReference type="Pfam" id="PF00501"/>
    </source>
</evidence>
<dbReference type="Proteomes" id="UP001301152">
    <property type="component" value="Unassembled WGS sequence"/>
</dbReference>
<reference evidence="2 3" key="1">
    <citation type="submission" date="2022-11" db="EMBL/GenBank/DDBJ databases">
        <title>Genome sequencing of Acetobacter type strain.</title>
        <authorList>
            <person name="Heo J."/>
            <person name="Lee D."/>
            <person name="Han B.-H."/>
            <person name="Hong S.-B."/>
            <person name="Kwon S.-W."/>
        </authorList>
    </citation>
    <scope>NUCLEOTIDE SEQUENCE [LARGE SCALE GENOMIC DNA]</scope>
    <source>
        <strain evidence="2 3">KACC 21253</strain>
    </source>
</reference>
<dbReference type="PANTHER" id="PTHR43201">
    <property type="entry name" value="ACYL-COA SYNTHETASE"/>
    <property type="match status" value="1"/>
</dbReference>
<dbReference type="EMBL" id="JAPIUZ010000001">
    <property type="protein sequence ID" value="MCX2562849.1"/>
    <property type="molecule type" value="Genomic_DNA"/>
</dbReference>
<gene>
    <name evidence="2" type="ORF">OQ497_02535</name>
</gene>
<dbReference type="SUPFAM" id="SSF56801">
    <property type="entry name" value="Acetyl-CoA synthetase-like"/>
    <property type="match status" value="1"/>
</dbReference>
<accession>A0ABT3QC54</accession>
<comment type="caution">
    <text evidence="2">The sequence shown here is derived from an EMBL/GenBank/DDBJ whole genome shotgun (WGS) entry which is preliminary data.</text>
</comment>
<organism evidence="2 3">
    <name type="scientific">Acetobacter thailandicus</name>
    <dbReference type="NCBI Taxonomy" id="1502842"/>
    <lineage>
        <taxon>Bacteria</taxon>
        <taxon>Pseudomonadati</taxon>
        <taxon>Pseudomonadota</taxon>
        <taxon>Alphaproteobacteria</taxon>
        <taxon>Acetobacterales</taxon>
        <taxon>Acetobacteraceae</taxon>
        <taxon>Acetobacter</taxon>
    </lineage>
</organism>
<dbReference type="Gene3D" id="3.40.50.12780">
    <property type="entry name" value="N-terminal domain of ligase-like"/>
    <property type="match status" value="1"/>
</dbReference>
<dbReference type="InterPro" id="IPR045851">
    <property type="entry name" value="AMP-bd_C_sf"/>
</dbReference>